<dbReference type="CDD" id="cd12797">
    <property type="entry name" value="M23_peptidase"/>
    <property type="match status" value="1"/>
</dbReference>
<dbReference type="Pfam" id="PF01551">
    <property type="entry name" value="Peptidase_M23"/>
    <property type="match status" value="1"/>
</dbReference>
<comment type="caution">
    <text evidence="2">The sequence shown here is derived from an EMBL/GenBank/DDBJ whole genome shotgun (WGS) entry which is preliminary data.</text>
</comment>
<dbReference type="PANTHER" id="PTHR21666:SF285">
    <property type="entry name" value="M23 FAMILY METALLOPEPTIDASE"/>
    <property type="match status" value="1"/>
</dbReference>
<evidence type="ECO:0000313" key="2">
    <source>
        <dbReference type="EMBL" id="KXA40911.1"/>
    </source>
</evidence>
<accession>A0A133QDH0</accession>
<dbReference type="OrthoDB" id="9810477at2"/>
<keyword evidence="3" id="KW-1185">Reference proteome</keyword>
<dbReference type="InterPro" id="IPR050570">
    <property type="entry name" value="Cell_wall_metabolism_enzyme"/>
</dbReference>
<reference evidence="3" key="1">
    <citation type="submission" date="2016-01" db="EMBL/GenBank/DDBJ databases">
        <authorList>
            <person name="Mitreva M."/>
            <person name="Pepin K.H."/>
            <person name="Mihindukulasuriya K.A."/>
            <person name="Fulton R."/>
            <person name="Fronick C."/>
            <person name="O'Laughlin M."/>
            <person name="Miner T."/>
            <person name="Herter B."/>
            <person name="Rosa B.A."/>
            <person name="Cordes M."/>
            <person name="Tomlinson C."/>
            <person name="Wollam A."/>
            <person name="Palsikar V.B."/>
            <person name="Mardis E.R."/>
            <person name="Wilson R.K."/>
        </authorList>
    </citation>
    <scope>NUCLEOTIDE SEQUENCE [LARGE SCALE GENOMIC DNA]</scope>
    <source>
        <strain evidence="3">MJR7716</strain>
    </source>
</reference>
<dbReference type="Proteomes" id="UP000070533">
    <property type="component" value="Unassembled WGS sequence"/>
</dbReference>
<dbReference type="PANTHER" id="PTHR21666">
    <property type="entry name" value="PEPTIDASE-RELATED"/>
    <property type="match status" value="1"/>
</dbReference>
<gene>
    <name evidence="2" type="ORF">HMPREF3226_00956</name>
</gene>
<dbReference type="PATRIC" id="fig|28128.5.peg.964"/>
<dbReference type="SUPFAM" id="SSF51261">
    <property type="entry name" value="Duplicated hybrid motif"/>
    <property type="match status" value="1"/>
</dbReference>
<name>A0A133QDH0_9BACT</name>
<dbReference type="InterPro" id="IPR011055">
    <property type="entry name" value="Dup_hybrid_motif"/>
</dbReference>
<dbReference type="STRING" id="28128.HMPREF3226_00956"/>
<feature type="domain" description="M23ase beta-sheet core" evidence="1">
    <location>
        <begin position="36"/>
        <end position="102"/>
    </location>
</feature>
<dbReference type="GO" id="GO:0004222">
    <property type="term" value="F:metalloendopeptidase activity"/>
    <property type="evidence" value="ECO:0007669"/>
    <property type="project" value="TreeGrafter"/>
</dbReference>
<protein>
    <submittedName>
        <fullName evidence="2">Peptidase, M23 family</fullName>
    </submittedName>
</protein>
<dbReference type="Gene3D" id="2.70.70.10">
    <property type="entry name" value="Glucose Permease (Domain IIA)"/>
    <property type="match status" value="1"/>
</dbReference>
<dbReference type="EMBL" id="LRQG01000056">
    <property type="protein sequence ID" value="KXA40911.1"/>
    <property type="molecule type" value="Genomic_DNA"/>
</dbReference>
<evidence type="ECO:0000313" key="3">
    <source>
        <dbReference type="Proteomes" id="UP000070533"/>
    </source>
</evidence>
<dbReference type="AlphaFoldDB" id="A0A133QDH0"/>
<organism evidence="2 3">
    <name type="scientific">Prevotella corporis</name>
    <dbReference type="NCBI Taxonomy" id="28128"/>
    <lineage>
        <taxon>Bacteria</taxon>
        <taxon>Pseudomonadati</taxon>
        <taxon>Bacteroidota</taxon>
        <taxon>Bacteroidia</taxon>
        <taxon>Bacteroidales</taxon>
        <taxon>Prevotellaceae</taxon>
        <taxon>Prevotella</taxon>
    </lineage>
</organism>
<evidence type="ECO:0000259" key="1">
    <source>
        <dbReference type="Pfam" id="PF01551"/>
    </source>
</evidence>
<dbReference type="InterPro" id="IPR016047">
    <property type="entry name" value="M23ase_b-sheet_dom"/>
</dbReference>
<dbReference type="RefSeq" id="WP_060940448.1">
    <property type="nucleotide sequence ID" value="NZ_KQ957214.1"/>
</dbReference>
<proteinExistence type="predicted"/>
<sequence length="546" mass="61824">MNFFLGLFLTVLSFGSPVHIPVELAGNFGEPRPNHFHGGIDVKTNRGVNLGIYSIADGYVSRAIIQKYGFGYALVIAHPNGYSSVYVHLNRFAPQIEASVKQWQYKNRQFAADITFKPGQIPVRKGQFIALSGNTGSSQAPHLHMELHQTKTGLLMDPLNVVGHVLKDKTAPTIYSFKSYPQRGEGIFQHSQESRVYGFSRQVFKAWGKVGFGIFAHDNMDSVYNNYGVRYTELYCDGHLIFSSDVNGIPANAHPMINTWGDYEHYLHSRIWFLKSFTEPFNKLPILKSDESRGIVTFNQIRDYHLKYIVKDYFGNKSEREFVVRGEPEMIVRQPVQKSSYALIVGHENKIMFDGVRLEVGDSSLSKNYLLQPKTLNIPNAVSLGYCFSPTPLALLGSATIYIKVRNNVKDPSKLFIASRQDLKNGQSIVRYCGGELKDGWLIGKIRDLNKIYYAYYDNTPPLILSKSLHPHNIAFILSDDGSNIYKYEGYIDGKFVLFTYGKNKDLISCNLSETPIKPTGSQRLLRIIVTDNRGNSNKFESRIIY</sequence>